<feature type="region of interest" description="Disordered" evidence="15">
    <location>
        <begin position="383"/>
        <end position="435"/>
    </location>
</feature>
<feature type="coiled-coil region" evidence="14">
    <location>
        <begin position="184"/>
        <end position="211"/>
    </location>
</feature>
<comment type="caution">
    <text evidence="16">The sequence shown here is derived from an EMBL/GenBank/DDBJ whole genome shotgun (WGS) entry which is preliminary data.</text>
</comment>
<organism evidence="16 17">
    <name type="scientific">Clarias magur</name>
    <name type="common">Asian catfish</name>
    <name type="synonym">Macropteronotus magur</name>
    <dbReference type="NCBI Taxonomy" id="1594786"/>
    <lineage>
        <taxon>Eukaryota</taxon>
        <taxon>Metazoa</taxon>
        <taxon>Chordata</taxon>
        <taxon>Craniata</taxon>
        <taxon>Vertebrata</taxon>
        <taxon>Euteleostomi</taxon>
        <taxon>Actinopterygii</taxon>
        <taxon>Neopterygii</taxon>
        <taxon>Teleostei</taxon>
        <taxon>Ostariophysi</taxon>
        <taxon>Siluriformes</taxon>
        <taxon>Clariidae</taxon>
        <taxon>Clarias</taxon>
    </lineage>
</organism>
<comment type="subunit">
    <text evidence="13">Component of the Mediator complex.</text>
</comment>
<dbReference type="InterPro" id="IPR007128">
    <property type="entry name" value="PMF1/Nnf1"/>
</dbReference>
<evidence type="ECO:0000256" key="4">
    <source>
        <dbReference type="ARBA" id="ARBA00022454"/>
    </source>
</evidence>
<comment type="subcellular location">
    <subcellularLocation>
        <location evidence="2">Chromosome</location>
        <location evidence="2">Centromere</location>
        <location evidence="2">Kinetochore</location>
    </subcellularLocation>
    <subcellularLocation>
        <location evidence="1 13">Nucleus</location>
    </subcellularLocation>
</comment>
<dbReference type="AlphaFoldDB" id="A0A8J4X7R6"/>
<keyword evidence="12" id="KW-0137">Centromere</keyword>
<evidence type="ECO:0000313" key="16">
    <source>
        <dbReference type="EMBL" id="KAF5904949.1"/>
    </source>
</evidence>
<dbReference type="GO" id="GO:0051301">
    <property type="term" value="P:cell division"/>
    <property type="evidence" value="ECO:0007669"/>
    <property type="project" value="UniProtKB-KW"/>
</dbReference>
<dbReference type="OrthoDB" id="18453at2759"/>
<feature type="compositionally biased region" description="Basic residues" evidence="15">
    <location>
        <begin position="425"/>
        <end position="435"/>
    </location>
</feature>
<evidence type="ECO:0000256" key="7">
    <source>
        <dbReference type="ARBA" id="ARBA00022838"/>
    </source>
</evidence>
<evidence type="ECO:0000256" key="6">
    <source>
        <dbReference type="ARBA" id="ARBA00022776"/>
    </source>
</evidence>
<evidence type="ECO:0000256" key="14">
    <source>
        <dbReference type="SAM" id="Coils"/>
    </source>
</evidence>
<feature type="compositionally biased region" description="Basic residues" evidence="15">
    <location>
        <begin position="383"/>
        <end position="396"/>
    </location>
</feature>
<keyword evidence="17" id="KW-1185">Reference proteome</keyword>
<dbReference type="GO" id="GO:0045944">
    <property type="term" value="P:positive regulation of transcription by RNA polymerase II"/>
    <property type="evidence" value="ECO:0007669"/>
    <property type="project" value="TreeGrafter"/>
</dbReference>
<feature type="compositionally biased region" description="Pro residues" evidence="15">
    <location>
        <begin position="241"/>
        <end position="257"/>
    </location>
</feature>
<sequence>MNSCSFRSRAGSLGGRMRMSTLGEKKMEDITQNQSNERGLTDSGQTSEDGSEQTSIPEDGAGKPAKCEARRSRLKIFNKVMEKSLQRLIADTSFNRFSHSFHPLCKQNPQMAEVIHKQFISDLQKAIQEDINRVIEEGDLQVKLEELDRLEEQAKDTPGPAWRPSGIPEQDVCSVLIPYHQGQEEYVRRELRKLQKENAALAQKVQSGRDTIAHTEQRIAAAVDEWKAPPSSAALGFGPGKPAPPHPQNAAPVPPPLSGQLGDEGPTGRKPGVINEPFYLLRELPVGNELTGNTNLITHYNLEHAYNKFCGKKVKEKLSNFLPELPGMIDSPGVQDGSSLRSLIEKPPVCGNSFSPLTGALLTGFRLHTGPLPEQYRLMHIQPPKKKSKHKHRHHRPQDPIPPETPSDSDPKKKKKKRDDDPERKKKKKDKKKKK</sequence>
<evidence type="ECO:0000256" key="15">
    <source>
        <dbReference type="SAM" id="MobiDB-lite"/>
    </source>
</evidence>
<evidence type="ECO:0000256" key="13">
    <source>
        <dbReference type="RuleBase" id="RU364151"/>
    </source>
</evidence>
<keyword evidence="11" id="KW-0131">Cell cycle</keyword>
<dbReference type="EMBL" id="QNUK01000050">
    <property type="protein sequence ID" value="KAF5904949.1"/>
    <property type="molecule type" value="Genomic_DNA"/>
</dbReference>
<feature type="region of interest" description="Disordered" evidence="15">
    <location>
        <begin position="1"/>
        <end position="67"/>
    </location>
</feature>
<evidence type="ECO:0000256" key="3">
    <source>
        <dbReference type="ARBA" id="ARBA00009259"/>
    </source>
</evidence>
<keyword evidence="8 13" id="KW-0805">Transcription regulation</keyword>
<dbReference type="GO" id="GO:0000444">
    <property type="term" value="C:MIS12/MIND type complex"/>
    <property type="evidence" value="ECO:0007669"/>
    <property type="project" value="InterPro"/>
</dbReference>
<dbReference type="GO" id="GO:0016592">
    <property type="term" value="C:mediator complex"/>
    <property type="evidence" value="ECO:0007669"/>
    <property type="project" value="InterPro"/>
</dbReference>
<evidence type="ECO:0000313" key="17">
    <source>
        <dbReference type="Proteomes" id="UP000727407"/>
    </source>
</evidence>
<keyword evidence="7" id="KW-0995">Kinetochore</keyword>
<dbReference type="Pfam" id="PF10278">
    <property type="entry name" value="Med19"/>
    <property type="match status" value="1"/>
</dbReference>
<evidence type="ECO:0000256" key="8">
    <source>
        <dbReference type="ARBA" id="ARBA00023015"/>
    </source>
</evidence>
<dbReference type="PANTHER" id="PTHR22536">
    <property type="entry name" value="LUNG CANCER METASTASIS-RELATED LCMR1 PROTEIN"/>
    <property type="match status" value="1"/>
</dbReference>
<keyword evidence="9 13" id="KW-0804">Transcription</keyword>
<name>A0A8J4X7R6_CLAMG</name>
<evidence type="ECO:0000256" key="9">
    <source>
        <dbReference type="ARBA" id="ARBA00023163"/>
    </source>
</evidence>
<dbReference type="InterPro" id="IPR019403">
    <property type="entry name" value="Mediator_Med19_met"/>
</dbReference>
<keyword evidence="14" id="KW-0175">Coiled coil</keyword>
<reference evidence="16" key="1">
    <citation type="submission" date="2020-07" db="EMBL/GenBank/DDBJ databases">
        <title>Clarias magur genome sequencing, assembly and annotation.</title>
        <authorList>
            <person name="Kushwaha B."/>
            <person name="Kumar R."/>
            <person name="Das P."/>
            <person name="Joshi C.G."/>
            <person name="Kumar D."/>
            <person name="Nagpure N.S."/>
            <person name="Pandey M."/>
            <person name="Agarwal S."/>
            <person name="Srivastava S."/>
            <person name="Singh M."/>
            <person name="Sahoo L."/>
            <person name="Jayasankar P."/>
            <person name="Meher P.K."/>
            <person name="Koringa P.G."/>
            <person name="Iquebal M.A."/>
            <person name="Das S.P."/>
            <person name="Bit A."/>
            <person name="Patnaik S."/>
            <person name="Patel N."/>
            <person name="Shah T.M."/>
            <person name="Hinsu A."/>
            <person name="Jena J.K."/>
        </authorList>
    </citation>
    <scope>NUCLEOTIDE SEQUENCE</scope>
    <source>
        <strain evidence="16">CIFAMagur01</strain>
        <tissue evidence="16">Testis</tissue>
    </source>
</reference>
<evidence type="ECO:0000256" key="11">
    <source>
        <dbReference type="ARBA" id="ARBA00023306"/>
    </source>
</evidence>
<feature type="non-terminal residue" evidence="16">
    <location>
        <position position="435"/>
    </location>
</feature>
<evidence type="ECO:0000256" key="12">
    <source>
        <dbReference type="ARBA" id="ARBA00023328"/>
    </source>
</evidence>
<gene>
    <name evidence="16" type="primary">med19</name>
    <name evidence="13" type="synonym">MED19</name>
    <name evidence="16" type="ORF">DAT39_005304</name>
</gene>
<keyword evidence="6" id="KW-0498">Mitosis</keyword>
<feature type="region of interest" description="Disordered" evidence="15">
    <location>
        <begin position="233"/>
        <end position="268"/>
    </location>
</feature>
<keyword evidence="5" id="KW-0132">Cell division</keyword>
<comment type="similarity">
    <text evidence="3 13">Belongs to the Mediator complex subunit 19 family.</text>
</comment>
<evidence type="ECO:0000256" key="10">
    <source>
        <dbReference type="ARBA" id="ARBA00023242"/>
    </source>
</evidence>
<evidence type="ECO:0000256" key="5">
    <source>
        <dbReference type="ARBA" id="ARBA00022618"/>
    </source>
</evidence>
<evidence type="ECO:0000256" key="2">
    <source>
        <dbReference type="ARBA" id="ARBA00004629"/>
    </source>
</evidence>
<dbReference type="PANTHER" id="PTHR22536:SF1">
    <property type="entry name" value="MEDIATOR OF RNA POLYMERASE II TRANSCRIPTION SUBUNIT 19"/>
    <property type="match status" value="1"/>
</dbReference>
<feature type="compositionally biased region" description="Polar residues" evidence="15">
    <location>
        <begin position="30"/>
        <end position="56"/>
    </location>
</feature>
<accession>A0A8J4X7R6</accession>
<comment type="function">
    <text evidence="13">Component of the Mediator complex, a coactivator involved in the regulated transcription of nearly all RNA polymerase II-dependent genes. Mediator functions as a bridge to convey information from gene-specific regulatory proteins to the basal RNA polymerase II transcription machinery. Mediator is recruited to promoters by direct interactions with regulatory proteins and serves as a scaffold for the assembly of a functional preinitiation complex with RNA polymerase II and the general transcription factors.</text>
</comment>
<dbReference type="Proteomes" id="UP000727407">
    <property type="component" value="Unassembled WGS sequence"/>
</dbReference>
<keyword evidence="13" id="KW-0010">Activator</keyword>
<protein>
    <recommendedName>
        <fullName evidence="13">Mediator of RNA polymerase II transcription subunit 19</fullName>
    </recommendedName>
    <alternativeName>
        <fullName evidence="13">Mediator complex subunit 19</fullName>
    </alternativeName>
</protein>
<dbReference type="Pfam" id="PF03980">
    <property type="entry name" value="Nnf1"/>
    <property type="match status" value="1"/>
</dbReference>
<evidence type="ECO:0000256" key="1">
    <source>
        <dbReference type="ARBA" id="ARBA00004123"/>
    </source>
</evidence>
<keyword evidence="4" id="KW-0158">Chromosome</keyword>
<keyword evidence="10 13" id="KW-0539">Nucleus</keyword>
<dbReference type="GO" id="GO:0003712">
    <property type="term" value="F:transcription coregulator activity"/>
    <property type="evidence" value="ECO:0007669"/>
    <property type="project" value="InterPro"/>
</dbReference>
<proteinExistence type="inferred from homology"/>